<evidence type="ECO:0008006" key="3">
    <source>
        <dbReference type="Google" id="ProtNLM"/>
    </source>
</evidence>
<dbReference type="PaxDb" id="4113-PGSC0003DMT400055879"/>
<dbReference type="Proteomes" id="UP000011115">
    <property type="component" value="Unassembled WGS sequence"/>
</dbReference>
<protein>
    <recommendedName>
        <fullName evidence="3">Peptidase A2 domain-containing protein</fullName>
    </recommendedName>
</protein>
<dbReference type="Pfam" id="PF13975">
    <property type="entry name" value="gag-asp_proteas"/>
    <property type="match status" value="1"/>
</dbReference>
<dbReference type="InParanoid" id="M1BYQ0"/>
<sequence length="117" mass="12767">MTQFGLIGLCGAITKQLGKLREYDTQYVNIMINGRPARAMVDTGAEANIITKTEATRLGLSYSPSNAQLKTVNAPPTPVCGVAHGVSITLGKWQGKTNFIVALLDLFDIIHRQEFFQ</sequence>
<dbReference type="Gene3D" id="2.40.70.10">
    <property type="entry name" value="Acid Proteases"/>
    <property type="match status" value="1"/>
</dbReference>
<dbReference type="eggNOG" id="KOG0017">
    <property type="taxonomic scope" value="Eukaryota"/>
</dbReference>
<dbReference type="PANTHER" id="PTHR12917">
    <property type="entry name" value="ASPARTYL PROTEASE DDI-RELATED"/>
    <property type="match status" value="1"/>
</dbReference>
<dbReference type="OMA" id="MIDTRAS"/>
<proteinExistence type="predicted"/>
<accession>M1BYQ0</accession>
<dbReference type="PANTHER" id="PTHR12917:SF18">
    <property type="entry name" value="DNA DAMAGE-INDUCIBLE PROTEIN 1-LIKE"/>
    <property type="match status" value="1"/>
</dbReference>
<organism evidence="1 2">
    <name type="scientific">Solanum tuberosum</name>
    <name type="common">Potato</name>
    <dbReference type="NCBI Taxonomy" id="4113"/>
    <lineage>
        <taxon>Eukaryota</taxon>
        <taxon>Viridiplantae</taxon>
        <taxon>Streptophyta</taxon>
        <taxon>Embryophyta</taxon>
        <taxon>Tracheophyta</taxon>
        <taxon>Spermatophyta</taxon>
        <taxon>Magnoliopsida</taxon>
        <taxon>eudicotyledons</taxon>
        <taxon>Gunneridae</taxon>
        <taxon>Pentapetalae</taxon>
        <taxon>asterids</taxon>
        <taxon>lamiids</taxon>
        <taxon>Solanales</taxon>
        <taxon>Solanaceae</taxon>
        <taxon>Solanoideae</taxon>
        <taxon>Solaneae</taxon>
        <taxon>Solanum</taxon>
    </lineage>
</organism>
<name>M1BYQ0_SOLTU</name>
<dbReference type="Gramene" id="PGSC0003DMT400055879">
    <property type="protein sequence ID" value="PGSC0003DMT400055879"/>
    <property type="gene ID" value="PGSC0003DMG400021704"/>
</dbReference>
<dbReference type="SUPFAM" id="SSF50630">
    <property type="entry name" value="Acid proteases"/>
    <property type="match status" value="1"/>
</dbReference>
<dbReference type="EnsemblPlants" id="PGSC0003DMT400055879">
    <property type="protein sequence ID" value="PGSC0003DMT400055879"/>
    <property type="gene ID" value="PGSC0003DMG400021704"/>
</dbReference>
<evidence type="ECO:0000313" key="1">
    <source>
        <dbReference type="EnsemblPlants" id="PGSC0003DMT400055879"/>
    </source>
</evidence>
<dbReference type="PROSITE" id="PS00141">
    <property type="entry name" value="ASP_PROTEASE"/>
    <property type="match status" value="1"/>
</dbReference>
<keyword evidence="2" id="KW-1185">Reference proteome</keyword>
<dbReference type="AlphaFoldDB" id="M1BYQ0"/>
<reference evidence="2" key="1">
    <citation type="journal article" date="2011" name="Nature">
        <title>Genome sequence and analysis of the tuber crop potato.</title>
        <authorList>
            <consortium name="The Potato Genome Sequencing Consortium"/>
        </authorList>
    </citation>
    <scope>NUCLEOTIDE SEQUENCE [LARGE SCALE GENOMIC DNA]</scope>
    <source>
        <strain evidence="2">cv. DM1-3 516 R44</strain>
    </source>
</reference>
<dbReference type="HOGENOM" id="CLU_141407_0_0_1"/>
<dbReference type="GO" id="GO:0004190">
    <property type="term" value="F:aspartic-type endopeptidase activity"/>
    <property type="evidence" value="ECO:0007669"/>
    <property type="project" value="InterPro"/>
</dbReference>
<reference evidence="1" key="2">
    <citation type="submission" date="2015-06" db="UniProtKB">
        <authorList>
            <consortium name="EnsemblPlants"/>
        </authorList>
    </citation>
    <scope>IDENTIFICATION</scope>
    <source>
        <strain evidence="1">DM1-3 516 R44</strain>
    </source>
</reference>
<dbReference type="InterPro" id="IPR001969">
    <property type="entry name" value="Aspartic_peptidase_AS"/>
</dbReference>
<dbReference type="CDD" id="cd00303">
    <property type="entry name" value="retropepsin_like"/>
    <property type="match status" value="1"/>
</dbReference>
<dbReference type="InterPro" id="IPR021109">
    <property type="entry name" value="Peptidase_aspartic_dom_sf"/>
</dbReference>
<evidence type="ECO:0000313" key="2">
    <source>
        <dbReference type="Proteomes" id="UP000011115"/>
    </source>
</evidence>
<dbReference type="GO" id="GO:0006508">
    <property type="term" value="P:proteolysis"/>
    <property type="evidence" value="ECO:0007669"/>
    <property type="project" value="InterPro"/>
</dbReference>